<dbReference type="PANTHER" id="PTHR11119">
    <property type="entry name" value="XANTHINE-URACIL / VITAMIN C PERMEASE FAMILY MEMBER"/>
    <property type="match status" value="1"/>
</dbReference>
<dbReference type="EMBL" id="SDMP01000011">
    <property type="protein sequence ID" value="RYR31779.1"/>
    <property type="molecule type" value="Genomic_DNA"/>
</dbReference>
<protein>
    <submittedName>
        <fullName evidence="3">Uncharacterized protein</fullName>
    </submittedName>
</protein>
<keyword evidence="2" id="KW-0812">Transmembrane</keyword>
<dbReference type="STRING" id="3818.A0A445AZD4"/>
<accession>A0A445AZD4</accession>
<keyword evidence="4" id="KW-1185">Reference proteome</keyword>
<organism evidence="3 4">
    <name type="scientific">Arachis hypogaea</name>
    <name type="common">Peanut</name>
    <dbReference type="NCBI Taxonomy" id="3818"/>
    <lineage>
        <taxon>Eukaryota</taxon>
        <taxon>Viridiplantae</taxon>
        <taxon>Streptophyta</taxon>
        <taxon>Embryophyta</taxon>
        <taxon>Tracheophyta</taxon>
        <taxon>Spermatophyta</taxon>
        <taxon>Magnoliopsida</taxon>
        <taxon>eudicotyledons</taxon>
        <taxon>Gunneridae</taxon>
        <taxon>Pentapetalae</taxon>
        <taxon>rosids</taxon>
        <taxon>fabids</taxon>
        <taxon>Fabales</taxon>
        <taxon>Fabaceae</taxon>
        <taxon>Papilionoideae</taxon>
        <taxon>50 kb inversion clade</taxon>
        <taxon>dalbergioids sensu lato</taxon>
        <taxon>Dalbergieae</taxon>
        <taxon>Pterocarpus clade</taxon>
        <taxon>Arachis</taxon>
    </lineage>
</organism>
<keyword evidence="2" id="KW-0472">Membrane</keyword>
<keyword evidence="2" id="KW-1133">Transmembrane helix</keyword>
<evidence type="ECO:0000313" key="3">
    <source>
        <dbReference type="EMBL" id="RYR31779.1"/>
    </source>
</evidence>
<dbReference type="AlphaFoldDB" id="A0A445AZD4"/>
<comment type="similarity">
    <text evidence="1">Belongs to the nucleobase:cation symporter-2 (NCS2) (TC 2.A.40) family.</text>
</comment>
<feature type="transmembrane region" description="Helical" evidence="2">
    <location>
        <begin position="64"/>
        <end position="87"/>
    </location>
</feature>
<dbReference type="Proteomes" id="UP000289738">
    <property type="component" value="Chromosome B01"/>
</dbReference>
<reference evidence="3 4" key="1">
    <citation type="submission" date="2019-01" db="EMBL/GenBank/DDBJ databases">
        <title>Sequencing of cultivated peanut Arachis hypogaea provides insights into genome evolution and oil improvement.</title>
        <authorList>
            <person name="Chen X."/>
        </authorList>
    </citation>
    <scope>NUCLEOTIDE SEQUENCE [LARGE SCALE GENOMIC DNA]</scope>
    <source>
        <strain evidence="4">cv. Fuhuasheng</strain>
        <tissue evidence="3">Leaves</tissue>
    </source>
</reference>
<gene>
    <name evidence="3" type="ORF">Ahy_B01g056685</name>
</gene>
<evidence type="ECO:0000256" key="2">
    <source>
        <dbReference type="SAM" id="Phobius"/>
    </source>
</evidence>
<feature type="transmembrane region" description="Helical" evidence="2">
    <location>
        <begin position="107"/>
        <end position="126"/>
    </location>
</feature>
<comment type="caution">
    <text evidence="3">The sequence shown here is derived from an EMBL/GenBank/DDBJ whole genome shotgun (WGS) entry which is preliminary data.</text>
</comment>
<proteinExistence type="inferred from homology"/>
<feature type="transmembrane region" description="Helical" evidence="2">
    <location>
        <begin position="6"/>
        <end position="23"/>
    </location>
</feature>
<evidence type="ECO:0000256" key="1">
    <source>
        <dbReference type="ARBA" id="ARBA00008821"/>
    </source>
</evidence>
<sequence length="153" mass="17184">MKFSLYLWAMSLLAALLVKDLVFQMEHAKIAQRDILKWCNGIVGLGFSLRIEILSTMRAVQGSLIVASCIQIILGFSQIWAICSRFFSRLGMVPVIALVGFELFDRGFLEVGSWVEISMLILFIALSQDKGITRQIPSKTKRSTHDYVGLVNI</sequence>
<name>A0A445AZD4_ARAHY</name>
<evidence type="ECO:0000313" key="4">
    <source>
        <dbReference type="Proteomes" id="UP000289738"/>
    </source>
</evidence>
<dbReference type="Gramene" id="arahy.Tifrunner.gnm2.ann2.Ah11g340400.1">
    <property type="protein sequence ID" value="arahy.Tifrunner.gnm2.ann2.Ah11g340400.1-CDS"/>
    <property type="gene ID" value="arahy.Tifrunner.gnm2.ann2.Ah11g340400"/>
</dbReference>